<organism evidence="1 2">
    <name type="scientific">Russula earlei</name>
    <dbReference type="NCBI Taxonomy" id="71964"/>
    <lineage>
        <taxon>Eukaryota</taxon>
        <taxon>Fungi</taxon>
        <taxon>Dikarya</taxon>
        <taxon>Basidiomycota</taxon>
        <taxon>Agaricomycotina</taxon>
        <taxon>Agaricomycetes</taxon>
        <taxon>Russulales</taxon>
        <taxon>Russulaceae</taxon>
        <taxon>Russula</taxon>
    </lineage>
</organism>
<accession>A0ACC0U5T6</accession>
<proteinExistence type="predicted"/>
<reference evidence="1" key="1">
    <citation type="submission" date="2021-03" db="EMBL/GenBank/DDBJ databases">
        <title>Evolutionary priming and transition to the ectomycorrhizal habit in an iconic lineage of mushroom-forming fungi: is preadaptation a requirement?</title>
        <authorList>
            <consortium name="DOE Joint Genome Institute"/>
            <person name="Looney B.P."/>
            <person name="Miyauchi S."/>
            <person name="Morin E."/>
            <person name="Drula E."/>
            <person name="Courty P.E."/>
            <person name="Chicoki N."/>
            <person name="Fauchery L."/>
            <person name="Kohler A."/>
            <person name="Kuo A."/>
            <person name="LaButti K."/>
            <person name="Pangilinan J."/>
            <person name="Lipzen A."/>
            <person name="Riley R."/>
            <person name="Andreopoulos W."/>
            <person name="He G."/>
            <person name="Johnson J."/>
            <person name="Barry K.W."/>
            <person name="Grigoriev I.V."/>
            <person name="Nagy L."/>
            <person name="Hibbett D."/>
            <person name="Henrissat B."/>
            <person name="Matheny P.B."/>
            <person name="Labbe J."/>
            <person name="Martin A.F."/>
        </authorList>
    </citation>
    <scope>NUCLEOTIDE SEQUENCE</scope>
    <source>
        <strain evidence="1">BPL698</strain>
    </source>
</reference>
<name>A0ACC0U5T6_9AGAM</name>
<sequence>MRSSFVLLALITSSALAAPVVPRRKAVHRSSPGFMHNLSTVARVASIGYQTGSLYNHLHGPSRGEKRELTYTE</sequence>
<comment type="caution">
    <text evidence="1">The sequence shown here is derived from an EMBL/GenBank/DDBJ whole genome shotgun (WGS) entry which is preliminary data.</text>
</comment>
<evidence type="ECO:0000313" key="2">
    <source>
        <dbReference type="Proteomes" id="UP001207468"/>
    </source>
</evidence>
<evidence type="ECO:0000313" key="1">
    <source>
        <dbReference type="EMBL" id="KAI9462643.1"/>
    </source>
</evidence>
<dbReference type="Proteomes" id="UP001207468">
    <property type="component" value="Unassembled WGS sequence"/>
</dbReference>
<keyword evidence="2" id="KW-1185">Reference proteome</keyword>
<protein>
    <submittedName>
        <fullName evidence="1">Uncharacterized protein</fullName>
    </submittedName>
</protein>
<dbReference type="EMBL" id="JAGFNK010000167">
    <property type="protein sequence ID" value="KAI9462643.1"/>
    <property type="molecule type" value="Genomic_DNA"/>
</dbReference>
<gene>
    <name evidence="1" type="ORF">F5148DRAFT_1213265</name>
</gene>